<keyword evidence="1" id="KW-0418">Kinase</keyword>
<dbReference type="OrthoDB" id="882529at2"/>
<reference evidence="1 2" key="1">
    <citation type="submission" date="2018-11" db="EMBL/GenBank/DDBJ databases">
        <title>Rufibacter latericius sp. nov., isolated from water in Baiyang Lake.</title>
        <authorList>
            <person name="Yang Y."/>
        </authorList>
    </citation>
    <scope>NUCLEOTIDE SEQUENCE [LARGE SCALE GENOMIC DNA]</scope>
    <source>
        <strain evidence="1 2">MCC P1</strain>
    </source>
</reference>
<dbReference type="GO" id="GO:0016301">
    <property type="term" value="F:kinase activity"/>
    <property type="evidence" value="ECO:0007669"/>
    <property type="project" value="UniProtKB-KW"/>
</dbReference>
<dbReference type="AlphaFoldDB" id="A0A3M9N3W6"/>
<protein>
    <submittedName>
        <fullName evidence="1">Histidine kinase</fullName>
    </submittedName>
</protein>
<evidence type="ECO:0000313" key="1">
    <source>
        <dbReference type="EMBL" id="RNI32449.1"/>
    </source>
</evidence>
<keyword evidence="2" id="KW-1185">Reference proteome</keyword>
<dbReference type="EMBL" id="RJJE01000002">
    <property type="protein sequence ID" value="RNI32449.1"/>
    <property type="molecule type" value="Genomic_DNA"/>
</dbReference>
<name>A0A3M9N3W6_9BACT</name>
<accession>A0A3M9N3W6</accession>
<keyword evidence="1" id="KW-0808">Transferase</keyword>
<comment type="caution">
    <text evidence="1">The sequence shown here is derived from an EMBL/GenBank/DDBJ whole genome shotgun (WGS) entry which is preliminary data.</text>
</comment>
<dbReference type="Gene3D" id="1.20.120.30">
    <property type="entry name" value="Aspartate receptor, ligand-binding domain"/>
    <property type="match status" value="1"/>
</dbReference>
<organism evidence="1 2">
    <name type="scientific">Rufibacter immobilis</name>
    <dbReference type="NCBI Taxonomy" id="1348778"/>
    <lineage>
        <taxon>Bacteria</taxon>
        <taxon>Pseudomonadati</taxon>
        <taxon>Bacteroidota</taxon>
        <taxon>Cytophagia</taxon>
        <taxon>Cytophagales</taxon>
        <taxon>Hymenobacteraceae</taxon>
        <taxon>Rufibacter</taxon>
    </lineage>
</organism>
<dbReference type="RefSeq" id="WP_123131749.1">
    <property type="nucleotide sequence ID" value="NZ_RJJE01000002.1"/>
</dbReference>
<sequence length="115" mass="13133">MNAVQSDLQQLRIKLILFKSKVRSAVYGGSPDHEFLSANGPVSQWFRTVGTSQYQNMPELGTMQRLYKELQTAATHLIGLYKADKIEEAHEGLRDIEKLSEQLTRVISSLEQRLR</sequence>
<gene>
    <name evidence="1" type="ORF">EFA69_03760</name>
</gene>
<proteinExistence type="predicted"/>
<evidence type="ECO:0000313" key="2">
    <source>
        <dbReference type="Proteomes" id="UP000271010"/>
    </source>
</evidence>
<dbReference type="Proteomes" id="UP000271010">
    <property type="component" value="Unassembled WGS sequence"/>
</dbReference>